<dbReference type="RefSeq" id="WP_025295393.1">
    <property type="nucleotide sequence ID" value="NZ_CP006644.1"/>
</dbReference>
<organism evidence="2 3">
    <name type="scientific">Sphingomonas sanxanigenens DSM 19645 = NX02</name>
    <dbReference type="NCBI Taxonomy" id="1123269"/>
    <lineage>
        <taxon>Bacteria</taxon>
        <taxon>Pseudomonadati</taxon>
        <taxon>Pseudomonadota</taxon>
        <taxon>Alphaproteobacteria</taxon>
        <taxon>Sphingomonadales</taxon>
        <taxon>Sphingomonadaceae</taxon>
        <taxon>Sphingomonas</taxon>
    </lineage>
</organism>
<gene>
    <name evidence="2" type="ORF">NX02_28620</name>
</gene>
<dbReference type="STRING" id="1123269.NX02_28620"/>
<proteinExistence type="predicted"/>
<evidence type="ECO:0000313" key="2">
    <source>
        <dbReference type="EMBL" id="AHE57303.1"/>
    </source>
</evidence>
<protein>
    <submittedName>
        <fullName evidence="2">Uncharacterized protein</fullName>
    </submittedName>
</protein>
<evidence type="ECO:0000313" key="3">
    <source>
        <dbReference type="Proteomes" id="UP000018851"/>
    </source>
</evidence>
<dbReference type="EMBL" id="CP006644">
    <property type="protein sequence ID" value="AHE57303.1"/>
    <property type="molecule type" value="Genomic_DNA"/>
</dbReference>
<feature type="chain" id="PRO_5004785546" evidence="1">
    <location>
        <begin position="21"/>
        <end position="279"/>
    </location>
</feature>
<reference evidence="2 3" key="1">
    <citation type="submission" date="2013-07" db="EMBL/GenBank/DDBJ databases">
        <title>Completed genome of Sphingomonas sanxanigenens NX02.</title>
        <authorList>
            <person name="Ma T."/>
            <person name="Huang H."/>
            <person name="Wu M."/>
            <person name="Li X."/>
            <person name="Li G."/>
        </authorList>
    </citation>
    <scope>NUCLEOTIDE SEQUENCE [LARGE SCALE GENOMIC DNA]</scope>
    <source>
        <strain evidence="2 3">NX02</strain>
    </source>
</reference>
<dbReference type="eggNOG" id="ENOG50342E0">
    <property type="taxonomic scope" value="Bacteria"/>
</dbReference>
<keyword evidence="3" id="KW-1185">Reference proteome</keyword>
<sequence length="279" mass="29626">MRLLYPLAALAALSTTAVFAAPSPPQTPLPAYTYADLADLSITAPVIASATIREAIRVKGAQAADVPSGKMRFFVRADIVSLIRGEGGLAPQVAYVVDVPLDSRGRAPKLKRSQVLLLARRVAGRPGEIQLVAKDAQLPWSAPLEQRVRAIVQESVRRDAPPAIARIGSAFHVMGTLPGEGETQIFVIAANNVPISLSVVRRPGQERHWGVALGEIVDESASAPAPDTLLWYRLACGLPRALPAAALNDAEPAAAQAAREDYRYVLDRLGPCARTRAAG</sequence>
<dbReference type="Proteomes" id="UP000018851">
    <property type="component" value="Chromosome"/>
</dbReference>
<dbReference type="HOGENOM" id="CLU_946301_0_0_5"/>
<dbReference type="KEGG" id="ssan:NX02_28620"/>
<accession>W0ALT9</accession>
<name>W0ALT9_9SPHN</name>
<feature type="signal peptide" evidence="1">
    <location>
        <begin position="1"/>
        <end position="20"/>
    </location>
</feature>
<keyword evidence="1" id="KW-0732">Signal</keyword>
<dbReference type="PATRIC" id="fig|1123269.5.peg.5623"/>
<dbReference type="AlphaFoldDB" id="W0ALT9"/>
<evidence type="ECO:0000256" key="1">
    <source>
        <dbReference type="SAM" id="SignalP"/>
    </source>
</evidence>